<evidence type="ECO:0000313" key="3">
    <source>
        <dbReference type="EMBL" id="WWR11833.1"/>
    </source>
</evidence>
<accession>A0ABZ2GWN7</accession>
<sequence length="321" mass="37362">MKWIAQAPSNIALIKYMGKKNKINNLPINSSLSYTLNRFKSTVLLEYNKKIKQDLWKPLSITKTNHTKNIFLLSISEQKRFLKHLSRIKSYFNYKGSFIVQSNNNFPISAGISSSASSFAALTKCAILAISTIKQCPIPSITKQANISRMASGSSCRSFFSPWTLWKKNNLVLSPKINYNNLKHQIILIDKKKKYISSTQAHNLIETSTYFKTRHKRANNNLKKLFKAIKYKHWKNIYKICWEEFFDLHRLFITSKPSFSYINQKTENALLMLKELWKVKKDGPIITMDAGPNIHLLYRNDQTKLALNFKNYCIKQNYDIL</sequence>
<protein>
    <submittedName>
        <fullName evidence="3">Diphosphomevalonate decarboxylase</fullName>
    </submittedName>
</protein>
<dbReference type="Pfam" id="PF18376">
    <property type="entry name" value="MDD_C"/>
    <property type="match status" value="1"/>
</dbReference>
<evidence type="ECO:0000259" key="1">
    <source>
        <dbReference type="Pfam" id="PF18376"/>
    </source>
</evidence>
<evidence type="ECO:0000313" key="4">
    <source>
        <dbReference type="Proteomes" id="UP001360424"/>
    </source>
</evidence>
<dbReference type="InterPro" id="IPR036554">
    <property type="entry name" value="GHMP_kinase_C_sf"/>
</dbReference>
<name>A0ABZ2GWN7_9GAMM</name>
<dbReference type="Pfam" id="PF22700">
    <property type="entry name" value="MVD-like_N"/>
    <property type="match status" value="1"/>
</dbReference>
<dbReference type="Gene3D" id="3.30.230.10">
    <property type="match status" value="1"/>
</dbReference>
<feature type="domain" description="Mvd1 C-terminal" evidence="1">
    <location>
        <begin position="186"/>
        <end position="314"/>
    </location>
</feature>
<reference evidence="3" key="1">
    <citation type="submission" date="2023-09" db="EMBL/GenBank/DDBJ databases">
        <title>Genomes of two closely related lineages of the louse Polyplax serrata with different host specificities.</title>
        <authorList>
            <person name="Martinu J."/>
            <person name="Tarabai H."/>
            <person name="Stefka J."/>
            <person name="Hypsa V."/>
        </authorList>
    </citation>
    <scope>NUCLEOTIDE SEQUENCE [LARGE SCALE GENOMIC DNA]</scope>
    <source>
        <strain evidence="3">HR10_N</strain>
    </source>
</reference>
<dbReference type="InterPro" id="IPR020568">
    <property type="entry name" value="Ribosomal_Su5_D2-typ_SF"/>
</dbReference>
<dbReference type="InterPro" id="IPR041431">
    <property type="entry name" value="Mvd1_C"/>
</dbReference>
<keyword evidence="4" id="KW-1185">Reference proteome</keyword>
<dbReference type="SUPFAM" id="SSF54211">
    <property type="entry name" value="Ribosomal protein S5 domain 2-like"/>
    <property type="match status" value="1"/>
</dbReference>
<dbReference type="Proteomes" id="UP001360424">
    <property type="component" value="Chromosome"/>
</dbReference>
<dbReference type="SUPFAM" id="SSF55060">
    <property type="entry name" value="GHMP Kinase, C-terminal domain"/>
    <property type="match status" value="1"/>
</dbReference>
<gene>
    <name evidence="3" type="ORF">RQL38_01540</name>
</gene>
<dbReference type="PANTHER" id="PTHR10977:SF3">
    <property type="entry name" value="DIPHOSPHOMEVALONATE DECARBOXYLASE"/>
    <property type="match status" value="1"/>
</dbReference>
<dbReference type="PANTHER" id="PTHR10977">
    <property type="entry name" value="DIPHOSPHOMEVALONATE DECARBOXYLASE"/>
    <property type="match status" value="1"/>
</dbReference>
<organism evidence="3 4">
    <name type="scientific">Candidatus Legionella polyplacis</name>
    <dbReference type="NCBI Taxonomy" id="2005262"/>
    <lineage>
        <taxon>Bacteria</taxon>
        <taxon>Pseudomonadati</taxon>
        <taxon>Pseudomonadota</taxon>
        <taxon>Gammaproteobacteria</taxon>
        <taxon>Legionellales</taxon>
        <taxon>Legionellaceae</taxon>
        <taxon>Legionella</taxon>
    </lineage>
</organism>
<dbReference type="RefSeq" id="WP_338521279.1">
    <property type="nucleotide sequence ID" value="NZ_CP135136.1"/>
</dbReference>
<dbReference type="InterPro" id="IPR053859">
    <property type="entry name" value="MVD-like_N"/>
</dbReference>
<feature type="domain" description="Diphosphomevalonate decarboxylase-like N-terminal" evidence="2">
    <location>
        <begin position="7"/>
        <end position="169"/>
    </location>
</feature>
<dbReference type="Gene3D" id="3.30.70.890">
    <property type="entry name" value="GHMP kinase, C-terminal domain"/>
    <property type="match status" value="1"/>
</dbReference>
<dbReference type="InterPro" id="IPR014721">
    <property type="entry name" value="Ribsml_uS5_D2-typ_fold_subgr"/>
</dbReference>
<proteinExistence type="predicted"/>
<evidence type="ECO:0000259" key="2">
    <source>
        <dbReference type="Pfam" id="PF22700"/>
    </source>
</evidence>
<dbReference type="EMBL" id="CP135136">
    <property type="protein sequence ID" value="WWR11833.1"/>
    <property type="molecule type" value="Genomic_DNA"/>
</dbReference>